<evidence type="ECO:0000256" key="7">
    <source>
        <dbReference type="RuleBase" id="RU363032"/>
    </source>
</evidence>
<evidence type="ECO:0000256" key="2">
    <source>
        <dbReference type="ARBA" id="ARBA00022448"/>
    </source>
</evidence>
<keyword evidence="5 7" id="KW-1133">Transmembrane helix</keyword>
<accession>A0A9D2M484</accession>
<dbReference type="InterPro" id="IPR035906">
    <property type="entry name" value="MetI-like_sf"/>
</dbReference>
<dbReference type="Pfam" id="PF00528">
    <property type="entry name" value="BPD_transp_1"/>
    <property type="match status" value="1"/>
</dbReference>
<name>A0A9D2M484_9FIRM</name>
<protein>
    <submittedName>
        <fullName evidence="9">ABC transporter permease subunit</fullName>
    </submittedName>
</protein>
<feature type="transmembrane region" description="Helical" evidence="7">
    <location>
        <begin position="36"/>
        <end position="62"/>
    </location>
</feature>
<dbReference type="GO" id="GO:0005886">
    <property type="term" value="C:plasma membrane"/>
    <property type="evidence" value="ECO:0007669"/>
    <property type="project" value="UniProtKB-SubCell"/>
</dbReference>
<dbReference type="PROSITE" id="PS50928">
    <property type="entry name" value="ABC_TM1"/>
    <property type="match status" value="1"/>
</dbReference>
<feature type="transmembrane region" description="Helical" evidence="7">
    <location>
        <begin position="185"/>
        <end position="209"/>
    </location>
</feature>
<feature type="transmembrane region" description="Helical" evidence="7">
    <location>
        <begin position="229"/>
        <end position="256"/>
    </location>
</feature>
<evidence type="ECO:0000256" key="3">
    <source>
        <dbReference type="ARBA" id="ARBA00022475"/>
    </source>
</evidence>
<evidence type="ECO:0000256" key="1">
    <source>
        <dbReference type="ARBA" id="ARBA00004651"/>
    </source>
</evidence>
<reference evidence="9" key="1">
    <citation type="journal article" date="2021" name="PeerJ">
        <title>Extensive microbial diversity within the chicken gut microbiome revealed by metagenomics and culture.</title>
        <authorList>
            <person name="Gilroy R."/>
            <person name="Ravi A."/>
            <person name="Getino M."/>
            <person name="Pursley I."/>
            <person name="Horton D.L."/>
            <person name="Alikhan N.F."/>
            <person name="Baker D."/>
            <person name="Gharbi K."/>
            <person name="Hall N."/>
            <person name="Watson M."/>
            <person name="Adriaenssens E.M."/>
            <person name="Foster-Nyarko E."/>
            <person name="Jarju S."/>
            <person name="Secka A."/>
            <person name="Antonio M."/>
            <person name="Oren A."/>
            <person name="Chaudhuri R.R."/>
            <person name="La Ragione R."/>
            <person name="Hildebrand F."/>
            <person name="Pallen M.J."/>
        </authorList>
    </citation>
    <scope>NUCLEOTIDE SEQUENCE</scope>
    <source>
        <strain evidence="9">ChiBcec8-14828</strain>
    </source>
</reference>
<dbReference type="InterPro" id="IPR050809">
    <property type="entry name" value="UgpAE/MalFG_permease"/>
</dbReference>
<feature type="transmembrane region" description="Helical" evidence="7">
    <location>
        <begin position="135"/>
        <end position="155"/>
    </location>
</feature>
<dbReference type="EMBL" id="DWYA01000080">
    <property type="protein sequence ID" value="HJB40539.1"/>
    <property type="molecule type" value="Genomic_DNA"/>
</dbReference>
<dbReference type="CDD" id="cd06261">
    <property type="entry name" value="TM_PBP2"/>
    <property type="match status" value="1"/>
</dbReference>
<comment type="subcellular location">
    <subcellularLocation>
        <location evidence="1 7">Cell membrane</location>
        <topology evidence="1 7">Multi-pass membrane protein</topology>
    </subcellularLocation>
</comment>
<dbReference type="Gene3D" id="1.10.3720.10">
    <property type="entry name" value="MetI-like"/>
    <property type="match status" value="1"/>
</dbReference>
<comment type="caution">
    <text evidence="9">The sequence shown here is derived from an EMBL/GenBank/DDBJ whole genome shotgun (WGS) entry which is preliminary data.</text>
</comment>
<dbReference type="InterPro" id="IPR000515">
    <property type="entry name" value="MetI-like"/>
</dbReference>
<sequence length="322" mass="35703">MKTAKGGAAAVAQKNAAPFTPPKQSLGKRLKKSWQLYLFVAPALIGLIIFSYIPMYGVILAFKDYSPFQGIWGSDWVGLEHFQRFFNSPYFVQLLTNTLAISLYGLLVGFPIPIILALGLNSVRNMKFKKTVQTVTYAPYFISTVVLVGIINIVFADKGFINQFINFLGHDSILFMGLEKYWRHIYVWSGVWQSMGWSAVIYIAALAGVSPELHEAAIIDGATKLQRIFYIDLPSIMPTVVITLILSCGSIMSVGFEKAFLMQNPLNTGVSEIISTYIYKVGLISSEYGFSTAVGLFNTVINCILLLTVNKLAKKMGQSSIW</sequence>
<feature type="domain" description="ABC transmembrane type-1" evidence="8">
    <location>
        <begin position="95"/>
        <end position="309"/>
    </location>
</feature>
<keyword evidence="6 7" id="KW-0472">Membrane</keyword>
<dbReference type="GO" id="GO:0055085">
    <property type="term" value="P:transmembrane transport"/>
    <property type="evidence" value="ECO:0007669"/>
    <property type="project" value="InterPro"/>
</dbReference>
<dbReference type="Proteomes" id="UP000824209">
    <property type="component" value="Unassembled WGS sequence"/>
</dbReference>
<dbReference type="SUPFAM" id="SSF161098">
    <property type="entry name" value="MetI-like"/>
    <property type="match status" value="1"/>
</dbReference>
<feature type="transmembrane region" description="Helical" evidence="7">
    <location>
        <begin position="288"/>
        <end position="309"/>
    </location>
</feature>
<evidence type="ECO:0000256" key="6">
    <source>
        <dbReference type="ARBA" id="ARBA00023136"/>
    </source>
</evidence>
<evidence type="ECO:0000313" key="9">
    <source>
        <dbReference type="EMBL" id="HJB40539.1"/>
    </source>
</evidence>
<organism evidence="9 10">
    <name type="scientific">Candidatus Ruthenibacterium avium</name>
    <dbReference type="NCBI Taxonomy" id="2838751"/>
    <lineage>
        <taxon>Bacteria</taxon>
        <taxon>Bacillati</taxon>
        <taxon>Bacillota</taxon>
        <taxon>Clostridia</taxon>
        <taxon>Eubacteriales</taxon>
        <taxon>Oscillospiraceae</taxon>
        <taxon>Ruthenibacterium</taxon>
    </lineage>
</organism>
<dbReference type="AlphaFoldDB" id="A0A9D2M484"/>
<evidence type="ECO:0000313" key="10">
    <source>
        <dbReference type="Proteomes" id="UP000824209"/>
    </source>
</evidence>
<evidence type="ECO:0000256" key="4">
    <source>
        <dbReference type="ARBA" id="ARBA00022692"/>
    </source>
</evidence>
<keyword evidence="4 7" id="KW-0812">Transmembrane</keyword>
<feature type="transmembrane region" description="Helical" evidence="7">
    <location>
        <begin position="101"/>
        <end position="123"/>
    </location>
</feature>
<comment type="similarity">
    <text evidence="7">Belongs to the binding-protein-dependent transport system permease family.</text>
</comment>
<proteinExistence type="inferred from homology"/>
<evidence type="ECO:0000256" key="5">
    <source>
        <dbReference type="ARBA" id="ARBA00022989"/>
    </source>
</evidence>
<gene>
    <name evidence="9" type="ORF">H9943_09110</name>
</gene>
<evidence type="ECO:0000259" key="8">
    <source>
        <dbReference type="PROSITE" id="PS50928"/>
    </source>
</evidence>
<keyword evidence="2 7" id="KW-0813">Transport</keyword>
<keyword evidence="3" id="KW-1003">Cell membrane</keyword>
<dbReference type="PANTHER" id="PTHR43227">
    <property type="entry name" value="BLL4140 PROTEIN"/>
    <property type="match status" value="1"/>
</dbReference>
<reference evidence="9" key="2">
    <citation type="submission" date="2021-04" db="EMBL/GenBank/DDBJ databases">
        <authorList>
            <person name="Gilroy R."/>
        </authorList>
    </citation>
    <scope>NUCLEOTIDE SEQUENCE</scope>
    <source>
        <strain evidence="9">ChiBcec8-14828</strain>
    </source>
</reference>
<dbReference type="PANTHER" id="PTHR43227:SF11">
    <property type="entry name" value="BLL4140 PROTEIN"/>
    <property type="match status" value="1"/>
</dbReference>